<keyword evidence="2" id="KW-1185">Reference proteome</keyword>
<evidence type="ECO:0000313" key="1">
    <source>
        <dbReference type="EMBL" id="SMA49338.1"/>
    </source>
</evidence>
<dbReference type="EMBL" id="FWPT01000007">
    <property type="protein sequence ID" value="SMA49338.1"/>
    <property type="molecule type" value="Genomic_DNA"/>
</dbReference>
<accession>A0A1X7AM69</accession>
<sequence>MARTVHGRKVLMMVLESGRHWPRAELVQEMADKFGADSTFHTCSVQALSANDLIDLFVGKGKMVESDEGLFIDAGKMCSGNHAEGHRCGGHQH</sequence>
<protein>
    <recommendedName>
        <fullName evidence="3">Metal-binding protein</fullName>
    </recommendedName>
</protein>
<dbReference type="Proteomes" id="UP000196573">
    <property type="component" value="Unassembled WGS sequence"/>
</dbReference>
<dbReference type="Pfam" id="PF10678">
    <property type="entry name" value="DUF2492"/>
    <property type="match status" value="1"/>
</dbReference>
<name>A0A1X7AM69_9GAMM</name>
<reference evidence="1 2" key="1">
    <citation type="submission" date="2017-03" db="EMBL/GenBank/DDBJ databases">
        <authorList>
            <person name="Afonso C.L."/>
            <person name="Miller P.J."/>
            <person name="Scott M.A."/>
            <person name="Spackman E."/>
            <person name="Goraichik I."/>
            <person name="Dimitrov K.M."/>
            <person name="Suarez D.L."/>
            <person name="Swayne D.E."/>
        </authorList>
    </citation>
    <scope>NUCLEOTIDE SEQUENCE [LARGE SCALE GENOMIC DNA]</scope>
    <source>
        <strain evidence="1">SB41UT1</strain>
    </source>
</reference>
<dbReference type="AlphaFoldDB" id="A0A1X7AM69"/>
<dbReference type="RefSeq" id="WP_087111641.1">
    <property type="nucleotide sequence ID" value="NZ_CBCSCN010000007.1"/>
</dbReference>
<dbReference type="OrthoDB" id="285410at2"/>
<dbReference type="NCBIfam" id="TIGR03853">
    <property type="entry name" value="matur_matur"/>
    <property type="match status" value="1"/>
</dbReference>
<dbReference type="InterPro" id="IPR019620">
    <property type="entry name" value="Metal-bd_prot_put"/>
</dbReference>
<gene>
    <name evidence="1" type="ORF">EHSB41UT_03191</name>
</gene>
<proteinExistence type="predicted"/>
<evidence type="ECO:0008006" key="3">
    <source>
        <dbReference type="Google" id="ProtNLM"/>
    </source>
</evidence>
<evidence type="ECO:0000313" key="2">
    <source>
        <dbReference type="Proteomes" id="UP000196573"/>
    </source>
</evidence>
<organism evidence="1 2">
    <name type="scientific">Parendozoicomonas haliclonae</name>
    <dbReference type="NCBI Taxonomy" id="1960125"/>
    <lineage>
        <taxon>Bacteria</taxon>
        <taxon>Pseudomonadati</taxon>
        <taxon>Pseudomonadota</taxon>
        <taxon>Gammaproteobacteria</taxon>
        <taxon>Oceanospirillales</taxon>
        <taxon>Endozoicomonadaceae</taxon>
        <taxon>Parendozoicomonas</taxon>
    </lineage>
</organism>